<reference evidence="7 8" key="1">
    <citation type="submission" date="2019-04" db="EMBL/GenBank/DDBJ databases">
        <authorList>
            <person name="Van Vliet M D."/>
        </authorList>
    </citation>
    <scope>NUCLEOTIDE SEQUENCE [LARGE SCALE GENOMIC DNA]</scope>
    <source>
        <strain evidence="7 8">F1</strain>
    </source>
</reference>
<evidence type="ECO:0000313" key="8">
    <source>
        <dbReference type="Proteomes" id="UP000366872"/>
    </source>
</evidence>
<dbReference type="AlphaFoldDB" id="A0A6C2U598"/>
<evidence type="ECO:0000256" key="2">
    <source>
        <dbReference type="ARBA" id="ARBA00008889"/>
    </source>
</evidence>
<sequence>MKPTEKGLRPEKIAEANEIDARISGALYMILADYNGMDMPSTNELKNSLRENGAAYNVVKNRMLNRALPEDASALLKGQTAMIYGDGDVVEVAKVIKKFTAAKKKPVIKGGFVEGKAISAKDVVELAKLPPKDVMRAMLLGTLQAPCSQLVGVMDQKIASLVYVLSAAKDKKEQEA</sequence>
<dbReference type="InterPro" id="IPR043141">
    <property type="entry name" value="Ribosomal_uL10-like_sf"/>
</dbReference>
<proteinExistence type="inferred from homology"/>
<dbReference type="CDD" id="cd05797">
    <property type="entry name" value="Ribosomal_L10"/>
    <property type="match status" value="1"/>
</dbReference>
<evidence type="ECO:0000256" key="6">
    <source>
        <dbReference type="HAMAP-Rule" id="MF_00362"/>
    </source>
</evidence>
<dbReference type="NCBIfam" id="NF000955">
    <property type="entry name" value="PRK00099.1-1"/>
    <property type="match status" value="1"/>
</dbReference>
<dbReference type="Gene3D" id="6.10.250.290">
    <property type="match status" value="1"/>
</dbReference>
<dbReference type="RefSeq" id="WP_136080309.1">
    <property type="nucleotide sequence ID" value="NZ_CAAHFG010000002.1"/>
</dbReference>
<keyword evidence="4 6" id="KW-0687">Ribonucleoprotein</keyword>
<dbReference type="HAMAP" id="MF_00362">
    <property type="entry name" value="Ribosomal_uL10"/>
    <property type="match status" value="1"/>
</dbReference>
<dbReference type="EMBL" id="CAAHFG010000002">
    <property type="protein sequence ID" value="VGO14674.1"/>
    <property type="molecule type" value="Genomic_DNA"/>
</dbReference>
<comment type="similarity">
    <text evidence="2 6">Belongs to the universal ribosomal protein uL10 family.</text>
</comment>
<gene>
    <name evidence="6 7" type="primary">rplJ</name>
    <name evidence="7" type="ORF">PDESU_03241</name>
</gene>
<accession>A0A6C2U598</accession>
<name>A0A6C2U598_PONDE</name>
<dbReference type="GO" id="GO:0070180">
    <property type="term" value="F:large ribosomal subunit rRNA binding"/>
    <property type="evidence" value="ECO:0007669"/>
    <property type="project" value="UniProtKB-UniRule"/>
</dbReference>
<comment type="function">
    <text evidence="1 6">Forms part of the ribosomal stalk, playing a central role in the interaction of the ribosome with GTP-bound translation factors.</text>
</comment>
<dbReference type="InterPro" id="IPR047865">
    <property type="entry name" value="Ribosomal_uL10_bac_type"/>
</dbReference>
<keyword evidence="6" id="KW-0694">RNA-binding</keyword>
<evidence type="ECO:0000313" key="7">
    <source>
        <dbReference type="EMBL" id="VGO14674.1"/>
    </source>
</evidence>
<comment type="subunit">
    <text evidence="6">Part of the ribosomal stalk of the 50S ribosomal subunit. The N-terminus interacts with L11 and the large rRNA to form the base of the stalk. The C-terminus forms an elongated spine to which L12 dimers bind in a sequential fashion forming a multimeric L10(L12)X complex.</text>
</comment>
<protein>
    <recommendedName>
        <fullName evidence="5 6">Large ribosomal subunit protein uL10</fullName>
    </recommendedName>
</protein>
<dbReference type="InterPro" id="IPR022973">
    <property type="entry name" value="Ribosomal_uL10_bac"/>
</dbReference>
<organism evidence="7 8">
    <name type="scientific">Pontiella desulfatans</name>
    <dbReference type="NCBI Taxonomy" id="2750659"/>
    <lineage>
        <taxon>Bacteria</taxon>
        <taxon>Pseudomonadati</taxon>
        <taxon>Kiritimatiellota</taxon>
        <taxon>Kiritimatiellia</taxon>
        <taxon>Kiritimatiellales</taxon>
        <taxon>Pontiellaceae</taxon>
        <taxon>Pontiella</taxon>
    </lineage>
</organism>
<dbReference type="Gene3D" id="3.30.70.1730">
    <property type="match status" value="1"/>
</dbReference>
<dbReference type="Pfam" id="PF00466">
    <property type="entry name" value="Ribosomal_L10"/>
    <property type="match status" value="1"/>
</dbReference>
<dbReference type="InterPro" id="IPR001790">
    <property type="entry name" value="Ribosomal_uL10"/>
</dbReference>
<dbReference type="GO" id="GO:0005840">
    <property type="term" value="C:ribosome"/>
    <property type="evidence" value="ECO:0007669"/>
    <property type="project" value="UniProtKB-KW"/>
</dbReference>
<evidence type="ECO:0000256" key="1">
    <source>
        <dbReference type="ARBA" id="ARBA00002633"/>
    </source>
</evidence>
<dbReference type="GO" id="GO:0006412">
    <property type="term" value="P:translation"/>
    <property type="evidence" value="ECO:0007669"/>
    <property type="project" value="UniProtKB-UniRule"/>
</dbReference>
<keyword evidence="6" id="KW-0699">rRNA-binding</keyword>
<keyword evidence="3 6" id="KW-0689">Ribosomal protein</keyword>
<evidence type="ECO:0000256" key="4">
    <source>
        <dbReference type="ARBA" id="ARBA00023274"/>
    </source>
</evidence>
<dbReference type="GO" id="GO:1990904">
    <property type="term" value="C:ribonucleoprotein complex"/>
    <property type="evidence" value="ECO:0007669"/>
    <property type="project" value="UniProtKB-KW"/>
</dbReference>
<dbReference type="Proteomes" id="UP000366872">
    <property type="component" value="Unassembled WGS sequence"/>
</dbReference>
<keyword evidence="8" id="KW-1185">Reference proteome</keyword>
<evidence type="ECO:0000256" key="3">
    <source>
        <dbReference type="ARBA" id="ARBA00022980"/>
    </source>
</evidence>
<dbReference type="SUPFAM" id="SSF160369">
    <property type="entry name" value="Ribosomal protein L10-like"/>
    <property type="match status" value="1"/>
</dbReference>
<evidence type="ECO:0000256" key="5">
    <source>
        <dbReference type="ARBA" id="ARBA00035202"/>
    </source>
</evidence>
<dbReference type="PANTHER" id="PTHR11560">
    <property type="entry name" value="39S RIBOSOMAL PROTEIN L10, MITOCHONDRIAL"/>
    <property type="match status" value="1"/>
</dbReference>